<accession>A0A098LKB8</accession>
<gene>
    <name evidence="2" type="ORF">MYP_4671</name>
</gene>
<evidence type="ECO:0000313" key="2">
    <source>
        <dbReference type="EMBL" id="GAL87441.1"/>
    </source>
</evidence>
<dbReference type="InterPro" id="IPR005801">
    <property type="entry name" value="ADC_synthase"/>
</dbReference>
<dbReference type="AlphaFoldDB" id="A0A098LKB8"/>
<dbReference type="Gene3D" id="3.60.120.10">
    <property type="entry name" value="Anthranilate synthase"/>
    <property type="match status" value="1"/>
</dbReference>
<dbReference type="Pfam" id="PF00425">
    <property type="entry name" value="Chorismate_bind"/>
    <property type="match status" value="1"/>
</dbReference>
<evidence type="ECO:0000313" key="3">
    <source>
        <dbReference type="Proteomes" id="UP000030185"/>
    </source>
</evidence>
<dbReference type="Proteomes" id="UP000030185">
    <property type="component" value="Unassembled WGS sequence"/>
</dbReference>
<name>A0A098LKB8_9BACT</name>
<feature type="domain" description="Chorismate-utilising enzyme C-terminal" evidence="1">
    <location>
        <begin position="118"/>
        <end position="370"/>
    </location>
</feature>
<sequence>MERLFTASFNLGLAVAVWKEPGRDDVSIIIDFSETLNKVQFNENIGSGFLLSPFINPDLKETILIRPDIYFNSSESEIQVNNIPNSTLADTFEYHYNEFTSFHQGKYSSKNSNKKETQEFTNLVEKAVEEIQKEKFKKIVLSRSKEKGLPSGFNPFQFYLQLCQKHPLAFTSLVSHPTLGTWIGATPELLVSVSKDNIFKTIALAATKPATGIQKLNEVVWTQKEIEEQAIVSRYIINCFKSIRLREYEDEGPRTVQAGNLFHLRTDFTVNINEVPFPDLLYRMIKLLHPTSAVCGTPKEPAMNYITEMEKYDRELFTGFLGPININNETSVYVNIRCCKIQSGKVSFFAGAGITKDSVAANELEETNHKMYTLESLFDNLH</sequence>
<dbReference type="SUPFAM" id="SSF56322">
    <property type="entry name" value="ADC synthase"/>
    <property type="match status" value="1"/>
</dbReference>
<dbReference type="InterPro" id="IPR015890">
    <property type="entry name" value="Chorismate_C"/>
</dbReference>
<dbReference type="eggNOG" id="COG1169">
    <property type="taxonomic scope" value="Bacteria"/>
</dbReference>
<comment type="caution">
    <text evidence="2">The sequence shown here is derived from an EMBL/GenBank/DDBJ whole genome shotgun (WGS) entry which is preliminary data.</text>
</comment>
<keyword evidence="3" id="KW-1185">Reference proteome</keyword>
<reference evidence="2 3" key="1">
    <citation type="submission" date="2014-09" db="EMBL/GenBank/DDBJ databases">
        <title>Sporocytophaga myxococcoides PG-01 genome sequencing.</title>
        <authorList>
            <person name="Liu L."/>
            <person name="Gao P.J."/>
            <person name="Chen G.J."/>
            <person name="Wang L.S."/>
        </authorList>
    </citation>
    <scope>NUCLEOTIDE SEQUENCE [LARGE SCALE GENOMIC DNA]</scope>
    <source>
        <strain evidence="2 3">PG-01</strain>
    </source>
</reference>
<proteinExistence type="predicted"/>
<protein>
    <recommendedName>
        <fullName evidence="1">Chorismate-utilising enzyme C-terminal domain-containing protein</fullName>
    </recommendedName>
</protein>
<organism evidence="2 3">
    <name type="scientific">Sporocytophaga myxococcoides</name>
    <dbReference type="NCBI Taxonomy" id="153721"/>
    <lineage>
        <taxon>Bacteria</taxon>
        <taxon>Pseudomonadati</taxon>
        <taxon>Bacteroidota</taxon>
        <taxon>Cytophagia</taxon>
        <taxon>Cytophagales</taxon>
        <taxon>Cytophagaceae</taxon>
        <taxon>Sporocytophaga</taxon>
    </lineage>
</organism>
<dbReference type="STRING" id="153721.MYP_4671"/>
<evidence type="ECO:0000259" key="1">
    <source>
        <dbReference type="Pfam" id="PF00425"/>
    </source>
</evidence>
<dbReference type="EMBL" id="BBLT01000013">
    <property type="protein sequence ID" value="GAL87441.1"/>
    <property type="molecule type" value="Genomic_DNA"/>
</dbReference>
<dbReference type="PANTHER" id="PTHR42839:SF2">
    <property type="entry name" value="ISOCHORISMATE SYNTHASE ENTC"/>
    <property type="match status" value="1"/>
</dbReference>
<dbReference type="PANTHER" id="PTHR42839">
    <property type="entry name" value="ISOCHORISMATE SYNTHASE ENTC"/>
    <property type="match status" value="1"/>
</dbReference>